<dbReference type="PANTHER" id="PTHR38682">
    <property type="entry name" value="V-TYPE ATP SYNTHASE SUBUNIT C"/>
    <property type="match status" value="1"/>
</dbReference>
<dbReference type="Pfam" id="PF01992">
    <property type="entry name" value="vATP-synt_AC39"/>
    <property type="match status" value="1"/>
</dbReference>
<reference evidence="3 4" key="1">
    <citation type="submission" date="2016-11" db="EMBL/GenBank/DDBJ databases">
        <authorList>
            <person name="Varghese N."/>
            <person name="Submissions S."/>
        </authorList>
    </citation>
    <scope>NUCLEOTIDE SEQUENCE [LARGE SCALE GENOMIC DNA]</scope>
    <source>
        <strain evidence="3 4">DSM 20664</strain>
    </source>
</reference>
<dbReference type="Gene3D" id="1.10.132.50">
    <property type="entry name" value="ATP synthase (C/AC39) subunit, domain 3"/>
    <property type="match status" value="3"/>
</dbReference>
<keyword evidence="1" id="KW-0813">Transport</keyword>
<dbReference type="InterPro" id="IPR002843">
    <property type="entry name" value="ATPase_V0-cplx_csu/dsu"/>
</dbReference>
<sequence length="364" mass="41761">MSYSPISAGECVSTGAKAHVLFGRMLDDNDFWALLECDSPQEIAGYLKRTEGYAKYLEAVMAATVHRAELEHALLAVPLYAVASFLPYYGGARKRFLRAWVERFQAGLLKQVMRWLFAGRGERESLRSGYEGLPFVTLPFEALISCKDFEEFIKTLRGTKYYAVLREPVDWLLKGRGNLYSCETAIDAYVISNIYRSALSLPMLERPEVLNLLGSMVDVLNVYFCYRAKRFYAMSREEIVNRLLPVRFKVKGPTINRLASCDDMEAFWSVLSTTNYLRAFGTEPPNDELALERDMKRFLRERALSTFRKGSPSFHTVIAYLMLLEFEVRDIITIIEDVRYDYNRRIAAAFLTRPLIPGGALSWR</sequence>
<dbReference type="Proteomes" id="UP000185093">
    <property type="component" value="Unassembled WGS sequence"/>
</dbReference>
<evidence type="ECO:0000313" key="3">
    <source>
        <dbReference type="EMBL" id="SIN69761.1"/>
    </source>
</evidence>
<organism evidence="3 4">
    <name type="scientific">Acetomicrobium flavidum</name>
    <dbReference type="NCBI Taxonomy" id="49896"/>
    <lineage>
        <taxon>Bacteria</taxon>
        <taxon>Thermotogati</taxon>
        <taxon>Synergistota</taxon>
        <taxon>Synergistia</taxon>
        <taxon>Synergistales</taxon>
        <taxon>Acetomicrobiaceae</taxon>
        <taxon>Acetomicrobium</taxon>
    </lineage>
</organism>
<dbReference type="PANTHER" id="PTHR38682:SF1">
    <property type="entry name" value="V-TYPE ATP SYNTHASE SUBUNIT C"/>
    <property type="match status" value="1"/>
</dbReference>
<keyword evidence="4" id="KW-1185">Reference proteome</keyword>
<dbReference type="InterPro" id="IPR036079">
    <property type="entry name" value="ATPase_csu/dsu_sf"/>
</dbReference>
<dbReference type="InterPro" id="IPR044911">
    <property type="entry name" value="V-type_ATPase_csu/dsu_dom_3"/>
</dbReference>
<accession>A0ABY1JDN7</accession>
<evidence type="ECO:0000313" key="4">
    <source>
        <dbReference type="Proteomes" id="UP000185093"/>
    </source>
</evidence>
<evidence type="ECO:0000256" key="2">
    <source>
        <dbReference type="ARBA" id="ARBA00023065"/>
    </source>
</evidence>
<name>A0ABY1JDN7_9BACT</name>
<protein>
    <submittedName>
        <fullName evidence="3">V/A-type H+-transporting ATPase subunit C</fullName>
    </submittedName>
</protein>
<comment type="caution">
    <text evidence="3">The sequence shown here is derived from an EMBL/GenBank/DDBJ whole genome shotgun (WGS) entry which is preliminary data.</text>
</comment>
<dbReference type="EMBL" id="FSQZ01000001">
    <property type="protein sequence ID" value="SIN69761.1"/>
    <property type="molecule type" value="Genomic_DNA"/>
</dbReference>
<evidence type="ECO:0000256" key="1">
    <source>
        <dbReference type="ARBA" id="ARBA00022448"/>
    </source>
</evidence>
<gene>
    <name evidence="3" type="ORF">SAMN05444368_1276</name>
</gene>
<dbReference type="SUPFAM" id="SSF103486">
    <property type="entry name" value="V-type ATP synthase subunit C"/>
    <property type="match status" value="1"/>
</dbReference>
<dbReference type="RefSeq" id="WP_074199643.1">
    <property type="nucleotide sequence ID" value="NZ_DAONLC010000011.1"/>
</dbReference>
<proteinExistence type="predicted"/>
<dbReference type="InterPro" id="IPR050873">
    <property type="entry name" value="V-ATPase_V0D/AC39_subunit"/>
</dbReference>
<keyword evidence="2" id="KW-0406">Ion transport</keyword>